<reference evidence="8 9" key="1">
    <citation type="journal article" date="2008" name="Nature">
        <title>The Phaeodactylum genome reveals the evolutionary history of diatom genomes.</title>
        <authorList>
            <person name="Bowler C."/>
            <person name="Allen A.E."/>
            <person name="Badger J.H."/>
            <person name="Grimwood J."/>
            <person name="Jabbari K."/>
            <person name="Kuo A."/>
            <person name="Maheswari U."/>
            <person name="Martens C."/>
            <person name="Maumus F."/>
            <person name="Otillar R.P."/>
            <person name="Rayko E."/>
            <person name="Salamov A."/>
            <person name="Vandepoele K."/>
            <person name="Beszteri B."/>
            <person name="Gruber A."/>
            <person name="Heijde M."/>
            <person name="Katinka M."/>
            <person name="Mock T."/>
            <person name="Valentin K."/>
            <person name="Verret F."/>
            <person name="Berges J.A."/>
            <person name="Brownlee C."/>
            <person name="Cadoret J.P."/>
            <person name="Chiovitti A."/>
            <person name="Choi C.J."/>
            <person name="Coesel S."/>
            <person name="De Martino A."/>
            <person name="Detter J.C."/>
            <person name="Durkin C."/>
            <person name="Falciatore A."/>
            <person name="Fournet J."/>
            <person name="Haruta M."/>
            <person name="Huysman M.J."/>
            <person name="Jenkins B.D."/>
            <person name="Jiroutova K."/>
            <person name="Jorgensen R.E."/>
            <person name="Joubert Y."/>
            <person name="Kaplan A."/>
            <person name="Kroger N."/>
            <person name="Kroth P.G."/>
            <person name="La Roche J."/>
            <person name="Lindquist E."/>
            <person name="Lommer M."/>
            <person name="Martin-Jezequel V."/>
            <person name="Lopez P.J."/>
            <person name="Lucas S."/>
            <person name="Mangogna M."/>
            <person name="McGinnis K."/>
            <person name="Medlin L.K."/>
            <person name="Montsant A."/>
            <person name="Oudot-Le Secq M.P."/>
            <person name="Napoli C."/>
            <person name="Obornik M."/>
            <person name="Parker M.S."/>
            <person name="Petit J.L."/>
            <person name="Porcel B.M."/>
            <person name="Poulsen N."/>
            <person name="Robison M."/>
            <person name="Rychlewski L."/>
            <person name="Rynearson T.A."/>
            <person name="Schmutz J."/>
            <person name="Shapiro H."/>
            <person name="Siaut M."/>
            <person name="Stanley M."/>
            <person name="Sussman M.R."/>
            <person name="Taylor A.R."/>
            <person name="Vardi A."/>
            <person name="von Dassow P."/>
            <person name="Vyverman W."/>
            <person name="Willis A."/>
            <person name="Wyrwicz L.S."/>
            <person name="Rokhsar D.S."/>
            <person name="Weissenbach J."/>
            <person name="Armbrust E.V."/>
            <person name="Green B.R."/>
            <person name="Van de Peer Y."/>
            <person name="Grigoriev I.V."/>
        </authorList>
    </citation>
    <scope>NUCLEOTIDE SEQUENCE [LARGE SCALE GENOMIC DNA]</scope>
    <source>
        <strain evidence="8 9">CCAP 1055/1</strain>
    </source>
</reference>
<feature type="domain" description="RING-type" evidence="7">
    <location>
        <begin position="178"/>
        <end position="222"/>
    </location>
</feature>
<feature type="region of interest" description="Disordered" evidence="5">
    <location>
        <begin position="60"/>
        <end position="79"/>
    </location>
</feature>
<keyword evidence="1" id="KW-0479">Metal-binding</keyword>
<evidence type="ECO:0000256" key="4">
    <source>
        <dbReference type="PROSITE-ProRule" id="PRU00175"/>
    </source>
</evidence>
<dbReference type="HOGENOM" id="CLU_832781_0_0_1"/>
<keyword evidence="6" id="KW-0472">Membrane</keyword>
<evidence type="ECO:0000259" key="7">
    <source>
        <dbReference type="PROSITE" id="PS50089"/>
    </source>
</evidence>
<dbReference type="SMART" id="SM00184">
    <property type="entry name" value="RING"/>
    <property type="match status" value="1"/>
</dbReference>
<evidence type="ECO:0000313" key="8">
    <source>
        <dbReference type="EMBL" id="EEC47971.1"/>
    </source>
</evidence>
<dbReference type="PANTHER" id="PTHR14155:SF610">
    <property type="entry name" value="OS01G0755700 PROTEIN"/>
    <property type="match status" value="1"/>
</dbReference>
<keyword evidence="6" id="KW-1133">Transmembrane helix</keyword>
<dbReference type="InterPro" id="IPR053238">
    <property type="entry name" value="RING-H2_zinc_finger"/>
</dbReference>
<keyword evidence="2 4" id="KW-0863">Zinc-finger</keyword>
<feature type="transmembrane region" description="Helical" evidence="6">
    <location>
        <begin position="30"/>
        <end position="49"/>
    </location>
</feature>
<evidence type="ECO:0000256" key="6">
    <source>
        <dbReference type="SAM" id="Phobius"/>
    </source>
</evidence>
<dbReference type="PaxDb" id="2850-Phatr46043"/>
<dbReference type="CDD" id="cd16454">
    <property type="entry name" value="RING-H2_PA-TM-RING"/>
    <property type="match status" value="1"/>
</dbReference>
<dbReference type="RefSeq" id="XP_002180563.1">
    <property type="nucleotide sequence ID" value="XM_002180527.1"/>
</dbReference>
<dbReference type="SUPFAM" id="SSF57850">
    <property type="entry name" value="RING/U-box"/>
    <property type="match status" value="1"/>
</dbReference>
<evidence type="ECO:0000256" key="5">
    <source>
        <dbReference type="SAM" id="MobiDB-lite"/>
    </source>
</evidence>
<dbReference type="PROSITE" id="PS50089">
    <property type="entry name" value="ZF_RING_2"/>
    <property type="match status" value="1"/>
</dbReference>
<dbReference type="GeneID" id="7201527"/>
<evidence type="ECO:0000256" key="3">
    <source>
        <dbReference type="ARBA" id="ARBA00022833"/>
    </source>
</evidence>
<dbReference type="eggNOG" id="ENOG502SXMH">
    <property type="taxonomic scope" value="Eukaryota"/>
</dbReference>
<evidence type="ECO:0000313" key="9">
    <source>
        <dbReference type="Proteomes" id="UP000000759"/>
    </source>
</evidence>
<dbReference type="Pfam" id="PF13639">
    <property type="entry name" value="zf-RING_2"/>
    <property type="match status" value="1"/>
</dbReference>
<gene>
    <name evidence="8" type="ORF">PHATRDRAFT_46043</name>
</gene>
<protein>
    <recommendedName>
        <fullName evidence="7">RING-type domain-containing protein</fullName>
    </recommendedName>
</protein>
<dbReference type="OrthoDB" id="48902at2759"/>
<reference evidence="9" key="2">
    <citation type="submission" date="2008-08" db="EMBL/GenBank/DDBJ databases">
        <authorList>
            <consortium name="Diatom Consortium"/>
            <person name="Grigoriev I."/>
            <person name="Grimwood J."/>
            <person name="Kuo A."/>
            <person name="Otillar R.P."/>
            <person name="Salamov A."/>
            <person name="Detter J.C."/>
            <person name="Lindquist E."/>
            <person name="Shapiro H."/>
            <person name="Lucas S."/>
            <person name="Glavina del Rio T."/>
            <person name="Pitluck S."/>
            <person name="Rokhsar D."/>
            <person name="Bowler C."/>
        </authorList>
    </citation>
    <scope>GENOME REANNOTATION</scope>
    <source>
        <strain evidence="9">CCAP 1055/1</strain>
    </source>
</reference>
<keyword evidence="6" id="KW-0812">Transmembrane</keyword>
<organism evidence="8 9">
    <name type="scientific">Phaeodactylum tricornutum (strain CCAP 1055/1)</name>
    <dbReference type="NCBI Taxonomy" id="556484"/>
    <lineage>
        <taxon>Eukaryota</taxon>
        <taxon>Sar</taxon>
        <taxon>Stramenopiles</taxon>
        <taxon>Ochrophyta</taxon>
        <taxon>Bacillariophyta</taxon>
        <taxon>Bacillariophyceae</taxon>
        <taxon>Bacillariophycidae</taxon>
        <taxon>Naviculales</taxon>
        <taxon>Phaeodactylaceae</taxon>
        <taxon>Phaeodactylum</taxon>
    </lineage>
</organism>
<keyword evidence="3" id="KW-0862">Zinc</keyword>
<dbReference type="EMBL" id="CM000612">
    <property type="protein sequence ID" value="EEC47971.1"/>
    <property type="molecule type" value="Genomic_DNA"/>
</dbReference>
<dbReference type="InParanoid" id="B7FZV2"/>
<dbReference type="STRING" id="556484.B7FZV2"/>
<dbReference type="GO" id="GO:0008270">
    <property type="term" value="F:zinc ion binding"/>
    <property type="evidence" value="ECO:0007669"/>
    <property type="project" value="UniProtKB-KW"/>
</dbReference>
<name>B7FZV2_PHATC</name>
<evidence type="ECO:0000256" key="2">
    <source>
        <dbReference type="ARBA" id="ARBA00022771"/>
    </source>
</evidence>
<dbReference type="Proteomes" id="UP000000759">
    <property type="component" value="Chromosome 9"/>
</dbReference>
<proteinExistence type="predicted"/>
<dbReference type="AlphaFoldDB" id="B7FZV2"/>
<keyword evidence="9" id="KW-1185">Reference proteome</keyword>
<evidence type="ECO:0000256" key="1">
    <source>
        <dbReference type="ARBA" id="ARBA00022723"/>
    </source>
</evidence>
<sequence>MGEDQTSVLLTHRLRTSDNDDRQSRFNGTAVILIVFIIISCAIWLPACIRKCRRSALHRNQFQGQGATQTTRNVPNSNVQRMGGVMAEQIIESLRRLMEQSRENEGVEGAALADRKEYIENVLMTKNVELGTNIRKLEESFHRSTNDGAEPSLNVVGSEGSAELQPWQSDNDNGHECCAICLSDYQDGDVIGWSHNKNCKHIFHRECISEWLLTHEECPCCRHYYLFFMEDGDLNGQSQSPLPPPLPAPLSREEEQSWTLERGLRIFYNLTGSPSQNYSDTGNTDTRGSDVELARPAIRNANEDSFSIGPDVSSTDNQSGVIVVDRPIPGRRSP</sequence>
<feature type="region of interest" description="Disordered" evidence="5">
    <location>
        <begin position="300"/>
        <end position="334"/>
    </location>
</feature>
<dbReference type="PANTHER" id="PTHR14155">
    <property type="entry name" value="RING FINGER DOMAIN-CONTAINING"/>
    <property type="match status" value="1"/>
</dbReference>
<dbReference type="InterPro" id="IPR013083">
    <property type="entry name" value="Znf_RING/FYVE/PHD"/>
</dbReference>
<dbReference type="Gene3D" id="3.30.40.10">
    <property type="entry name" value="Zinc/RING finger domain, C3HC4 (zinc finger)"/>
    <property type="match status" value="1"/>
</dbReference>
<dbReference type="KEGG" id="pti:PHATRDRAFT_46043"/>
<dbReference type="InterPro" id="IPR001841">
    <property type="entry name" value="Znf_RING"/>
</dbReference>
<accession>B7FZV2</accession>